<dbReference type="InterPro" id="IPR008927">
    <property type="entry name" value="6-PGluconate_DH-like_C_sf"/>
</dbReference>
<reference evidence="5" key="1">
    <citation type="journal article" date="2019" name="Int. J. Syst. Evol. Microbiol.">
        <title>The Global Catalogue of Microorganisms (GCM) 10K type strain sequencing project: providing services to taxonomists for standard genome sequencing and annotation.</title>
        <authorList>
            <consortium name="The Broad Institute Genomics Platform"/>
            <consortium name="The Broad Institute Genome Sequencing Center for Infectious Disease"/>
            <person name="Wu L."/>
            <person name="Ma J."/>
        </authorList>
    </citation>
    <scope>NUCLEOTIDE SEQUENCE [LARGE SCALE GENOMIC DNA]</scope>
    <source>
        <strain evidence="5">JCM 17316</strain>
    </source>
</reference>
<dbReference type="Proteomes" id="UP001500266">
    <property type="component" value="Unassembled WGS sequence"/>
</dbReference>
<keyword evidence="5" id="KW-1185">Reference proteome</keyword>
<comment type="caution">
    <text evidence="4">The sequence shown here is derived from an EMBL/GenBank/DDBJ whole genome shotgun (WGS) entry which is preliminary data.</text>
</comment>
<dbReference type="SUPFAM" id="SSF48179">
    <property type="entry name" value="6-phosphogluconate dehydrogenase C-terminal domain-like"/>
    <property type="match status" value="1"/>
</dbReference>
<dbReference type="Pfam" id="PF03446">
    <property type="entry name" value="NAD_binding_2"/>
    <property type="match status" value="1"/>
</dbReference>
<accession>A0ABP7ZCH8</accession>
<sequence length="276" mass="28023">MTVTVAVLGLGEAGGEIARDLLAAGAHVRGYDPAVRPGPGIRACADEADAAAGADLVLSVNSAHDAEDALRAGLPGLAADAVWADLNTASPGLKRTLAELAGPRFADVALMAPVPGKGLRTPMLASGPAAAGCAELLRPLGASVTVLDGDAGEAATRKLLRSVFFKGMAAAVTEALHAAREAGLEDWLRDNIGAELAAADASLVRRLEEGSVKHAVRRSAEMRAAARLLAELGVPSRISDASRRWLDQLASSTESSTINAGTVRSERGKGKGDGTG</sequence>
<evidence type="ECO:0000313" key="5">
    <source>
        <dbReference type="Proteomes" id="UP001500266"/>
    </source>
</evidence>
<dbReference type="Pfam" id="PF09130">
    <property type="entry name" value="DUF1932"/>
    <property type="match status" value="1"/>
</dbReference>
<dbReference type="Gene3D" id="3.40.50.720">
    <property type="entry name" value="NAD(P)-binding Rossmann-like Domain"/>
    <property type="match status" value="1"/>
</dbReference>
<dbReference type="Gene3D" id="1.10.1040.10">
    <property type="entry name" value="N-(1-d-carboxylethyl)-l-norvaline Dehydrogenase, domain 2"/>
    <property type="match status" value="1"/>
</dbReference>
<name>A0ABP7ZCH8_9ACTN</name>
<dbReference type="InterPro" id="IPR015814">
    <property type="entry name" value="Pgluconate_DH_NAD-bd_C"/>
</dbReference>
<feature type="domain" description="6-phosphogluconate dehydrogenase NADP-binding" evidence="2">
    <location>
        <begin position="4"/>
        <end position="106"/>
    </location>
</feature>
<dbReference type="RefSeq" id="WP_345024278.1">
    <property type="nucleotide sequence ID" value="NZ_BAABDO010000111.1"/>
</dbReference>
<feature type="region of interest" description="Disordered" evidence="1">
    <location>
        <begin position="250"/>
        <end position="276"/>
    </location>
</feature>
<dbReference type="InterPro" id="IPR036291">
    <property type="entry name" value="NAD(P)-bd_dom_sf"/>
</dbReference>
<protein>
    <recommendedName>
        <fullName evidence="6">NAD(P)-dependent oxidoreductase</fullName>
    </recommendedName>
</protein>
<evidence type="ECO:0000313" key="4">
    <source>
        <dbReference type="EMBL" id="GAA4153330.1"/>
    </source>
</evidence>
<dbReference type="InterPro" id="IPR013328">
    <property type="entry name" value="6PGD_dom2"/>
</dbReference>
<evidence type="ECO:0000259" key="2">
    <source>
        <dbReference type="Pfam" id="PF03446"/>
    </source>
</evidence>
<evidence type="ECO:0000256" key="1">
    <source>
        <dbReference type="SAM" id="MobiDB-lite"/>
    </source>
</evidence>
<evidence type="ECO:0008006" key="6">
    <source>
        <dbReference type="Google" id="ProtNLM"/>
    </source>
</evidence>
<dbReference type="EMBL" id="BAABDO010000111">
    <property type="protein sequence ID" value="GAA4153330.1"/>
    <property type="molecule type" value="Genomic_DNA"/>
</dbReference>
<feature type="compositionally biased region" description="Basic and acidic residues" evidence="1">
    <location>
        <begin position="264"/>
        <end position="276"/>
    </location>
</feature>
<dbReference type="InterPro" id="IPR006115">
    <property type="entry name" value="6PGDH_NADP-bd"/>
</dbReference>
<feature type="compositionally biased region" description="Polar residues" evidence="1">
    <location>
        <begin position="250"/>
        <end position="262"/>
    </location>
</feature>
<feature type="domain" description="Phosphogluconate dehydrogenase NAD-binding putative C-terminal" evidence="3">
    <location>
        <begin position="179"/>
        <end position="248"/>
    </location>
</feature>
<organism evidence="4 5">
    <name type="scientific">Actinomadura keratinilytica</name>
    <dbReference type="NCBI Taxonomy" id="547461"/>
    <lineage>
        <taxon>Bacteria</taxon>
        <taxon>Bacillati</taxon>
        <taxon>Actinomycetota</taxon>
        <taxon>Actinomycetes</taxon>
        <taxon>Streptosporangiales</taxon>
        <taxon>Thermomonosporaceae</taxon>
        <taxon>Actinomadura</taxon>
    </lineage>
</organism>
<gene>
    <name evidence="4" type="ORF">GCM10022416_52320</name>
</gene>
<dbReference type="SUPFAM" id="SSF51735">
    <property type="entry name" value="NAD(P)-binding Rossmann-fold domains"/>
    <property type="match status" value="1"/>
</dbReference>
<proteinExistence type="predicted"/>
<evidence type="ECO:0000259" key="3">
    <source>
        <dbReference type="Pfam" id="PF09130"/>
    </source>
</evidence>